<dbReference type="Pfam" id="PF02720">
    <property type="entry name" value="DUF222"/>
    <property type="match status" value="1"/>
</dbReference>
<feature type="domain" description="HNH nuclease" evidence="2">
    <location>
        <begin position="375"/>
        <end position="427"/>
    </location>
</feature>
<dbReference type="InterPro" id="IPR003615">
    <property type="entry name" value="HNH_nuc"/>
</dbReference>
<dbReference type="RefSeq" id="WP_277193581.1">
    <property type="nucleotide sequence ID" value="NZ_JAROAV010000055.1"/>
</dbReference>
<evidence type="ECO:0000256" key="1">
    <source>
        <dbReference type="ARBA" id="ARBA00023450"/>
    </source>
</evidence>
<dbReference type="InterPro" id="IPR003870">
    <property type="entry name" value="DUF222"/>
</dbReference>
<dbReference type="Pfam" id="PF01844">
    <property type="entry name" value="HNH"/>
    <property type="match status" value="1"/>
</dbReference>
<keyword evidence="4" id="KW-1185">Reference proteome</keyword>
<evidence type="ECO:0000313" key="3">
    <source>
        <dbReference type="EMBL" id="MDF8266386.1"/>
    </source>
</evidence>
<evidence type="ECO:0000259" key="2">
    <source>
        <dbReference type="SMART" id="SM00507"/>
    </source>
</evidence>
<comment type="caution">
    <text evidence="3">The sequence shown here is derived from an EMBL/GenBank/DDBJ whole genome shotgun (WGS) entry which is preliminary data.</text>
</comment>
<dbReference type="EMBL" id="JAROAV010000055">
    <property type="protein sequence ID" value="MDF8266386.1"/>
    <property type="molecule type" value="Genomic_DNA"/>
</dbReference>
<dbReference type="SMART" id="SM00507">
    <property type="entry name" value="HNHc"/>
    <property type="match status" value="1"/>
</dbReference>
<sequence>MESVSASAVESLLTRVPPGPAADAVRALGRAVGALAALPDALHQVGSDDLGALVGLLGETAARAQASIVMATAEAQTRGVVRESRAASTAQWVSTAAGGLDAGDASRIAVVSTAVTDPENALLREAVASAQCSPRAAQVTLRELEQVMPSLPDFTRTECMAYFMPVAASGTAKDLRHLARWLVATYADDRLERDDARLEEVESLTWSELPGGLRRFVLDLAPAHAARLASAVQAGAGPQPVVDPETGVQAPDLRSPAKRRADALMELVALVQSADTSVSHGSTTKLVLTMNLEHLRRDLRAASEPRDLGSVAPAADLAPRSPVRTGGLAVSSIGDTVDAGTVRRLACDADVIPLVLGSRSEPLDVGREQRLVKDGLRTAVVARDGCCTFPGCDRPPGFCEVHHVVAWYRGGDTSLLNSALLCRRHHTIVHRDGLVADVTPYDVRWAGGHARSA</sequence>
<comment type="similarity">
    <text evidence="1">Belongs to the Rv1128c/1148c/1588c/1702c/1945/3466 family.</text>
</comment>
<gene>
    <name evidence="3" type="ORF">P4R38_19220</name>
</gene>
<evidence type="ECO:0000313" key="4">
    <source>
        <dbReference type="Proteomes" id="UP001528912"/>
    </source>
</evidence>
<organism evidence="3 4">
    <name type="scientific">Luteipulveratus flavus</name>
    <dbReference type="NCBI Taxonomy" id="3031728"/>
    <lineage>
        <taxon>Bacteria</taxon>
        <taxon>Bacillati</taxon>
        <taxon>Actinomycetota</taxon>
        <taxon>Actinomycetes</taxon>
        <taxon>Micrococcales</taxon>
        <taxon>Dermacoccaceae</taxon>
        <taxon>Luteipulveratus</taxon>
    </lineage>
</organism>
<dbReference type="InterPro" id="IPR002711">
    <property type="entry name" value="HNH"/>
</dbReference>
<name>A0ABT6CBX7_9MICO</name>
<reference evidence="3 4" key="1">
    <citation type="submission" date="2023-03" db="EMBL/GenBank/DDBJ databases">
        <title>YIM 133296 draft genome.</title>
        <authorList>
            <person name="Xiong L."/>
        </authorList>
    </citation>
    <scope>NUCLEOTIDE SEQUENCE [LARGE SCALE GENOMIC DNA]</scope>
    <source>
        <strain evidence="3 4">YIM 133296</strain>
    </source>
</reference>
<proteinExistence type="inferred from homology"/>
<dbReference type="Gene3D" id="1.10.30.50">
    <property type="match status" value="1"/>
</dbReference>
<dbReference type="Proteomes" id="UP001528912">
    <property type="component" value="Unassembled WGS sequence"/>
</dbReference>
<protein>
    <submittedName>
        <fullName evidence="3">DUF222 domain-containing protein</fullName>
    </submittedName>
</protein>
<dbReference type="CDD" id="cd00085">
    <property type="entry name" value="HNHc"/>
    <property type="match status" value="1"/>
</dbReference>
<accession>A0ABT6CBX7</accession>